<accession>A0ABX1G4C2</accession>
<evidence type="ECO:0000313" key="1">
    <source>
        <dbReference type="EMBL" id="NKG21088.1"/>
    </source>
</evidence>
<proteinExistence type="predicted"/>
<reference evidence="1 2" key="1">
    <citation type="submission" date="2020-04" db="EMBL/GenBank/DDBJ databases">
        <title>Paeniglutamicibacter sp. ANT13_2, a novel actinomycete isolated from sediment in Antarctica.</title>
        <authorList>
            <person name="Sakdapetsiri C."/>
            <person name="Pinyakong O."/>
        </authorList>
    </citation>
    <scope>NUCLEOTIDE SEQUENCE [LARGE SCALE GENOMIC DNA]</scope>
    <source>
        <strain evidence="1 2">ANT13_2</strain>
    </source>
</reference>
<comment type="caution">
    <text evidence="1">The sequence shown here is derived from an EMBL/GenBank/DDBJ whole genome shotgun (WGS) entry which is preliminary data.</text>
</comment>
<dbReference type="Proteomes" id="UP000746595">
    <property type="component" value="Unassembled WGS sequence"/>
</dbReference>
<gene>
    <name evidence="1" type="ORF">HED64_10270</name>
</gene>
<keyword evidence="2" id="KW-1185">Reference proteome</keyword>
<name>A0ABX1G4C2_9MICC</name>
<protein>
    <submittedName>
        <fullName evidence="1">Uncharacterized protein</fullName>
    </submittedName>
</protein>
<dbReference type="RefSeq" id="WP_168151913.1">
    <property type="nucleotide sequence ID" value="NZ_JAAWVT010000004.1"/>
</dbReference>
<evidence type="ECO:0000313" key="2">
    <source>
        <dbReference type="Proteomes" id="UP000746595"/>
    </source>
</evidence>
<dbReference type="EMBL" id="JAAWVT010000004">
    <property type="protein sequence ID" value="NKG21088.1"/>
    <property type="molecule type" value="Genomic_DNA"/>
</dbReference>
<sequence>MSDDTAMKARAEAAEKVSAALQEYVNAGRAPDDARLITDWSLITAMTHPDDNMTAYRMLDSSPSIHESIGLHHSALKMLDDIWEGDND</sequence>
<organism evidence="1 2">
    <name type="scientific">Paeniglutamicibacter terrestris</name>
    <dbReference type="NCBI Taxonomy" id="2723403"/>
    <lineage>
        <taxon>Bacteria</taxon>
        <taxon>Bacillati</taxon>
        <taxon>Actinomycetota</taxon>
        <taxon>Actinomycetes</taxon>
        <taxon>Micrococcales</taxon>
        <taxon>Micrococcaceae</taxon>
        <taxon>Paeniglutamicibacter</taxon>
    </lineage>
</organism>